<reference evidence="1" key="1">
    <citation type="submission" date="2020-05" db="EMBL/GenBank/DDBJ databases">
        <authorList>
            <person name="Chiriac C."/>
            <person name="Salcher M."/>
            <person name="Ghai R."/>
            <person name="Kavagutti S V."/>
        </authorList>
    </citation>
    <scope>NUCLEOTIDE SEQUENCE</scope>
</reference>
<dbReference type="AlphaFoldDB" id="A0A6J6D6E5"/>
<gene>
    <name evidence="1" type="ORF">UFOPK1358_02098</name>
</gene>
<evidence type="ECO:0000313" key="1">
    <source>
        <dbReference type="EMBL" id="CAB4558865.1"/>
    </source>
</evidence>
<organism evidence="1">
    <name type="scientific">freshwater metagenome</name>
    <dbReference type="NCBI Taxonomy" id="449393"/>
    <lineage>
        <taxon>unclassified sequences</taxon>
        <taxon>metagenomes</taxon>
        <taxon>ecological metagenomes</taxon>
    </lineage>
</organism>
<protein>
    <submittedName>
        <fullName evidence="1">Unannotated protein</fullName>
    </submittedName>
</protein>
<name>A0A6J6D6E5_9ZZZZ</name>
<dbReference type="EMBL" id="CAEZSF010000324">
    <property type="protein sequence ID" value="CAB4558865.1"/>
    <property type="molecule type" value="Genomic_DNA"/>
</dbReference>
<proteinExistence type="predicted"/>
<accession>A0A6J6D6E5</accession>
<sequence>MMKRMFDSTAVRASAVPTASALRRHRSAVLRWSLAHGHAVDRDSLAVIISVASQARPGEVHLLWTSEQLNALLNEDCSNWCSGRGVRYPDGLTTTITTYLRYLCAHRLFSADSDSMTALKRSVADYEKEQCQRLNEHFKSKGAKARHPTSKQQFLAPVLPLY</sequence>